<protein>
    <submittedName>
        <fullName evidence="1">Uncharacterized protein</fullName>
    </submittedName>
</protein>
<keyword evidence="2" id="KW-1185">Reference proteome</keyword>
<dbReference type="EMBL" id="KQ976514">
    <property type="protein sequence ID" value="KYM82305.1"/>
    <property type="molecule type" value="Genomic_DNA"/>
</dbReference>
<dbReference type="Proteomes" id="UP000078540">
    <property type="component" value="Unassembled WGS sequence"/>
</dbReference>
<organism evidence="1 2">
    <name type="scientific">Atta colombica</name>
    <dbReference type="NCBI Taxonomy" id="520822"/>
    <lineage>
        <taxon>Eukaryota</taxon>
        <taxon>Metazoa</taxon>
        <taxon>Ecdysozoa</taxon>
        <taxon>Arthropoda</taxon>
        <taxon>Hexapoda</taxon>
        <taxon>Insecta</taxon>
        <taxon>Pterygota</taxon>
        <taxon>Neoptera</taxon>
        <taxon>Endopterygota</taxon>
        <taxon>Hymenoptera</taxon>
        <taxon>Apocrita</taxon>
        <taxon>Aculeata</taxon>
        <taxon>Formicoidea</taxon>
        <taxon>Formicidae</taxon>
        <taxon>Myrmicinae</taxon>
        <taxon>Atta</taxon>
    </lineage>
</organism>
<gene>
    <name evidence="1" type="ORF">ALC53_07308</name>
</gene>
<dbReference type="AlphaFoldDB" id="A0A195BDP6"/>
<evidence type="ECO:0000313" key="1">
    <source>
        <dbReference type="EMBL" id="KYM82305.1"/>
    </source>
</evidence>
<name>A0A195BDP6_9HYME</name>
<proteinExistence type="predicted"/>
<reference evidence="1 2" key="1">
    <citation type="submission" date="2015-09" db="EMBL/GenBank/DDBJ databases">
        <title>Atta colombica WGS genome.</title>
        <authorList>
            <person name="Nygaard S."/>
            <person name="Hu H."/>
            <person name="Boomsma J."/>
            <person name="Zhang G."/>
        </authorList>
    </citation>
    <scope>NUCLEOTIDE SEQUENCE [LARGE SCALE GENOMIC DNA]</scope>
    <source>
        <strain evidence="1">Treedump-2</strain>
        <tissue evidence="1">Whole body</tissue>
    </source>
</reference>
<evidence type="ECO:0000313" key="2">
    <source>
        <dbReference type="Proteomes" id="UP000078540"/>
    </source>
</evidence>
<sequence>MHLMTYISPRVAIWGPFCVPPVYVAHGKSCARACPSPHVIPPITGKPVIRCSLHP</sequence>
<accession>A0A195BDP6</accession>